<dbReference type="EMBL" id="JAUSWH010000004">
    <property type="protein sequence ID" value="MDQ0455537.1"/>
    <property type="molecule type" value="Genomic_DNA"/>
</dbReference>
<organism evidence="5 6">
    <name type="scientific">Rhizobium paknamense</name>
    <dbReference type="NCBI Taxonomy" id="1206817"/>
    <lineage>
        <taxon>Bacteria</taxon>
        <taxon>Pseudomonadati</taxon>
        <taxon>Pseudomonadota</taxon>
        <taxon>Alphaproteobacteria</taxon>
        <taxon>Hyphomicrobiales</taxon>
        <taxon>Rhizobiaceae</taxon>
        <taxon>Rhizobium/Agrobacterium group</taxon>
        <taxon>Rhizobium</taxon>
    </lineage>
</organism>
<evidence type="ECO:0000256" key="1">
    <source>
        <dbReference type="ARBA" id="ARBA00023015"/>
    </source>
</evidence>
<evidence type="ECO:0000313" key="6">
    <source>
        <dbReference type="Proteomes" id="UP001235269"/>
    </source>
</evidence>
<dbReference type="GO" id="GO:0003677">
    <property type="term" value="F:DNA binding"/>
    <property type="evidence" value="ECO:0007669"/>
    <property type="project" value="UniProtKB-KW"/>
</dbReference>
<keyword evidence="3" id="KW-0804">Transcription</keyword>
<accession>A0ABU0IBD7</accession>
<dbReference type="PROSITE" id="PS50995">
    <property type="entry name" value="HTH_MARR_2"/>
    <property type="match status" value="1"/>
</dbReference>
<comment type="caution">
    <text evidence="5">The sequence shown here is derived from an EMBL/GenBank/DDBJ whole genome shotgun (WGS) entry which is preliminary data.</text>
</comment>
<evidence type="ECO:0000259" key="4">
    <source>
        <dbReference type="PROSITE" id="PS50995"/>
    </source>
</evidence>
<keyword evidence="1" id="KW-0805">Transcription regulation</keyword>
<evidence type="ECO:0000256" key="2">
    <source>
        <dbReference type="ARBA" id="ARBA00023125"/>
    </source>
</evidence>
<dbReference type="InterPro" id="IPR000835">
    <property type="entry name" value="HTH_MarR-typ"/>
</dbReference>
<evidence type="ECO:0000256" key="3">
    <source>
        <dbReference type="ARBA" id="ARBA00023163"/>
    </source>
</evidence>
<dbReference type="PANTHER" id="PTHR42756">
    <property type="entry name" value="TRANSCRIPTIONAL REGULATOR, MARR"/>
    <property type="match status" value="1"/>
</dbReference>
<reference evidence="5 6" key="1">
    <citation type="submission" date="2023-07" db="EMBL/GenBank/DDBJ databases">
        <title>Genomic Encyclopedia of Type Strains, Phase IV (KMG-IV): sequencing the most valuable type-strain genomes for metagenomic binning, comparative biology and taxonomic classification.</title>
        <authorList>
            <person name="Goeker M."/>
        </authorList>
    </citation>
    <scope>NUCLEOTIDE SEQUENCE [LARGE SCALE GENOMIC DNA]</scope>
    <source>
        <strain evidence="5 6">DSM 100301</strain>
    </source>
</reference>
<dbReference type="Proteomes" id="UP001235269">
    <property type="component" value="Unassembled WGS sequence"/>
</dbReference>
<dbReference type="SUPFAM" id="SSF46785">
    <property type="entry name" value="Winged helix' DNA-binding domain"/>
    <property type="match status" value="1"/>
</dbReference>
<name>A0ABU0IBD7_9HYPH</name>
<dbReference type="PRINTS" id="PR00598">
    <property type="entry name" value="HTHMARR"/>
</dbReference>
<keyword evidence="6" id="KW-1185">Reference proteome</keyword>
<proteinExistence type="predicted"/>
<evidence type="ECO:0000313" key="5">
    <source>
        <dbReference type="EMBL" id="MDQ0455537.1"/>
    </source>
</evidence>
<dbReference type="SMART" id="SM00347">
    <property type="entry name" value="HTH_MARR"/>
    <property type="match status" value="1"/>
</dbReference>
<dbReference type="Pfam" id="PF12802">
    <property type="entry name" value="MarR_2"/>
    <property type="match status" value="1"/>
</dbReference>
<gene>
    <name evidence="5" type="ORF">QO005_001871</name>
</gene>
<dbReference type="RefSeq" id="WP_307157714.1">
    <property type="nucleotide sequence ID" value="NZ_JAUSWH010000004.1"/>
</dbReference>
<keyword evidence="2 5" id="KW-0238">DNA-binding</keyword>
<dbReference type="InterPro" id="IPR036388">
    <property type="entry name" value="WH-like_DNA-bd_sf"/>
</dbReference>
<sequence>MDEADPKDSVDRLLAQWASERPDLDVAAMALIGRLNRLHSHMSREIEAVHLAHGLNHSTFDVLMTLRRAGPPYRLSPSELLATMMVTSGTMTNRIDQLEKLALVERAPHPEDGRSLLIALTDKGFDLADRAVTAHAANLDRLVAALSPQEQRAFDALLKTFLGAFEAPR</sequence>
<dbReference type="PANTHER" id="PTHR42756:SF1">
    <property type="entry name" value="TRANSCRIPTIONAL REPRESSOR OF EMRAB OPERON"/>
    <property type="match status" value="1"/>
</dbReference>
<feature type="domain" description="HTH marR-type" evidence="4">
    <location>
        <begin position="28"/>
        <end position="163"/>
    </location>
</feature>
<dbReference type="InterPro" id="IPR036390">
    <property type="entry name" value="WH_DNA-bd_sf"/>
</dbReference>
<protein>
    <submittedName>
        <fullName evidence="5">DNA-binding MarR family transcriptional regulator</fullName>
    </submittedName>
</protein>
<dbReference type="Gene3D" id="1.10.10.10">
    <property type="entry name" value="Winged helix-like DNA-binding domain superfamily/Winged helix DNA-binding domain"/>
    <property type="match status" value="1"/>
</dbReference>